<reference evidence="1 2" key="1">
    <citation type="submission" date="2019-02" db="EMBL/GenBank/DDBJ databases">
        <title>Deep-cultivation of Planctomycetes and their phenomic and genomic characterization uncovers novel biology.</title>
        <authorList>
            <person name="Wiegand S."/>
            <person name="Jogler M."/>
            <person name="Boedeker C."/>
            <person name="Pinto D."/>
            <person name="Vollmers J."/>
            <person name="Rivas-Marin E."/>
            <person name="Kohn T."/>
            <person name="Peeters S.H."/>
            <person name="Heuer A."/>
            <person name="Rast P."/>
            <person name="Oberbeckmann S."/>
            <person name="Bunk B."/>
            <person name="Jeske O."/>
            <person name="Meyerdierks A."/>
            <person name="Storesund J.E."/>
            <person name="Kallscheuer N."/>
            <person name="Luecker S."/>
            <person name="Lage O.M."/>
            <person name="Pohl T."/>
            <person name="Merkel B.J."/>
            <person name="Hornburger P."/>
            <person name="Mueller R.-W."/>
            <person name="Bruemmer F."/>
            <person name="Labrenz M."/>
            <person name="Spormann A.M."/>
            <person name="Op den Camp H."/>
            <person name="Overmann J."/>
            <person name="Amann R."/>
            <person name="Jetten M.S.M."/>
            <person name="Mascher T."/>
            <person name="Medema M.H."/>
            <person name="Devos D.P."/>
            <person name="Kaster A.-K."/>
            <person name="Ovreas L."/>
            <person name="Rohde M."/>
            <person name="Galperin M.Y."/>
            <person name="Jogler C."/>
        </authorList>
    </citation>
    <scope>NUCLEOTIDE SEQUENCE [LARGE SCALE GENOMIC DNA]</scope>
    <source>
        <strain evidence="1 2">TBK1r</strain>
    </source>
</reference>
<evidence type="ECO:0008006" key="3">
    <source>
        <dbReference type="Google" id="ProtNLM"/>
    </source>
</evidence>
<organism evidence="1 2">
    <name type="scientific">Stieleria magnilauensis</name>
    <dbReference type="NCBI Taxonomy" id="2527963"/>
    <lineage>
        <taxon>Bacteria</taxon>
        <taxon>Pseudomonadati</taxon>
        <taxon>Planctomycetota</taxon>
        <taxon>Planctomycetia</taxon>
        <taxon>Pirellulales</taxon>
        <taxon>Pirellulaceae</taxon>
        <taxon>Stieleria</taxon>
    </lineage>
</organism>
<protein>
    <recommendedName>
        <fullName evidence="3">Protein kinase domain-containing protein</fullName>
    </recommendedName>
</protein>
<evidence type="ECO:0000313" key="1">
    <source>
        <dbReference type="EMBL" id="QDV81820.1"/>
    </source>
</evidence>
<dbReference type="InterPro" id="IPR011009">
    <property type="entry name" value="Kinase-like_dom_sf"/>
</dbReference>
<gene>
    <name evidence="1" type="ORF">TBK1r_07420</name>
</gene>
<dbReference type="Proteomes" id="UP000318081">
    <property type="component" value="Chromosome"/>
</dbReference>
<name>A0ABX5XLI2_9BACT</name>
<dbReference type="SUPFAM" id="SSF56112">
    <property type="entry name" value="Protein kinase-like (PK-like)"/>
    <property type="match status" value="1"/>
</dbReference>
<proteinExistence type="predicted"/>
<sequence>MLVPDDVEKRLAHYVETRNGEVVCPLGVGTQGTVFAIRVLSHPTEMAVKLHRRDVAYRRELAVFLRLQELEVSEVRGHEVPQLIGFDDELLAIEMTIVSPPFCLDFGGAYLDQPPDYTPEVWRDWREQKSEDFEDDWPAVLEILGEFESFGIYIADVNPGNIRFQNNT</sequence>
<evidence type="ECO:0000313" key="2">
    <source>
        <dbReference type="Proteomes" id="UP000318081"/>
    </source>
</evidence>
<dbReference type="EMBL" id="CP036432">
    <property type="protein sequence ID" value="QDV81820.1"/>
    <property type="molecule type" value="Genomic_DNA"/>
</dbReference>
<accession>A0ABX5XLI2</accession>
<keyword evidence="2" id="KW-1185">Reference proteome</keyword>
<dbReference type="RefSeq" id="WP_145207562.1">
    <property type="nucleotide sequence ID" value="NZ_CP036432.1"/>
</dbReference>